<dbReference type="InterPro" id="IPR011990">
    <property type="entry name" value="TPR-like_helical_dom_sf"/>
</dbReference>
<dbReference type="EMBL" id="LXKA01000109">
    <property type="protein sequence ID" value="OAJ64410.1"/>
    <property type="molecule type" value="Genomic_DNA"/>
</dbReference>
<sequence length="2050" mass="224897">MEWKQFEELTCALLEEEPGVETADLFHDDGQQQFGVDVLANLSMEVDVIVASCKCYEVITPGQVVKWSDAFLDNFDSYWKARHVRRFILAVASSVNGQKVSDEILRQKSRFRAIGVEYSVWGPRQFQAKLRPHRAIVGQYLDAFWVTRICGDVPVGAGAVAPSMNAVLDHFTNQVSPLLAALSGETDARLEQLRQRLREELPGPIEFELNAMRAAPHWHQLTANVRSKCIRYLASAKLQNGDIDGATLLADEADAVSTDGATTFRALLLARQGDHAGALLRLATATESSALELRAALLIENGKLDDAEQLIAALTKGASEPSVECLRLKAFILLFRHNREEALDEIQRAEARAPKWFAIRRAGAVIRYACALSNSVGPEHFANPSPVALELVREDDVSQARLKEALSIFEKLANERDATSKVTFDDDVWALACECNLLDGSGAAQQRCDKMLGAAPQFPAAISWALARGLTFDRARSIAALEKVIASSGITAGHVLACSWLLSLDGREADAKSLVEKSETLFRDEGQHDAYEARLASILDSRGDDIANVISSPEKRMFALLADTFERPQWERVEQLFAELATERPQSTALLAAAARLATGGQWEFLAKNIEIILRFETASAVEIAVHAAYNGSCPKLALEVLAANRNAFPHQMPPRNVRLIEVHALAAEGDHRTALNAAERLALEFGGPQERQLTADIRIGFGDVRGALPIIRAGLADRAFAPADALRFAQVAELEDEELARKLWQHAHAQGIPVELALVAHRQALRLGLEKEANVFVPTLAKLAGTVGSGAFVLTLEEFKERIAAWNQDRASFLESYLNGAAPFHVISQVANLSFGEHYLLAPSPTLGRVNAHGLPLLIRHGARALEFETGIPLGAWQLHADVSSLLLASQLGILESIEASVAAVFVPRSIQRQLFEMRSALGHPQPKRLAIELAIDASIREGRVQVYKLTGAPTGTAVESGNSSAFWILETQGERADTDSVGGQRTTLRGVVEGMRQHGKITESSYSEANERLSFADENGESTLPLGARVLFRGTSLELVVAACTLDAVLETYVVLVEEEFAAFCALETAQEQARQRSIVVLDEVRNHIAGEILSGAYRTLAVADVDSTERDDADASASMENLTSMLGLRELLGALPSTNAVFLCDDRYITGHPGFGPAPLVGIFEVLSALRRARKLSDAEYFEKLLQLRQASALFLPMSPEEVLFHLSRAPIKDGSVVETSALAVLRQYMARVALLEKHLKIGDYPVQTTERPDETSVLLSARRLNDDCITSVWMSSVDTDEQCAAKATWIWSSLRAERHLGLHPAIRNDIDSVRTFAAVNICSVVAILFQMVTGKAESRKGAFSRWLSAVVIKHRLDIDAELTDRIASQLIYFTENLFTPSPGEQPKSYSDATIAAYLRKAVDEFPPQIRERLQANEDVRRRLKTHTITVVTLGALQLRREKFLLGVRKALRHGKSKIKADDSKKRVTFERIEDGQDIYIGYDGQRIRICDPWFPLLALTDLAEVKHILTARRELFDCARPELEQVIDEILGLGTPGQRFDAADSLRRKTVAQAYADIEAQLREHGSLPLEHCVTPSPQDVYRHLHLEASTAKPFEQRWDAAAKSLVEEVGCGEAFLRLASLPIPLPPSFVERFMASSSEDKTSLWTEVIACGRQSPVHFFHALSLLGGDCNQELSLGDHASFASDVLDRWTDLSDAFGAVLSWVDSQAYQTDGWSDWSVSEQLLTVWYHSARLLSLLNRSPGSEKRISQYFKGAKSGTSSDGAFGGLGRSRDCAAPSAYVGVVFLYSGLNYVVASSGTASILSSSEWDQAGALMRVSDVTNPWLLASRESAGNLLATFLRVSRPVLPDSVVVKEEKIFDFEDGLLSSLEAERATPLHWIHLFALSRMGLTVANYARATHLVTRANLVGLASASGQELLSWRAAAGCVSLFGDDSARAKAEKGLIELASDLRKKHKSNEFPIVFGTDDLRAMELSELVEACVALSRSDVTEHAYQVIARLLLGIINAWPAARAAVSNLLATIYEESRLQENYAIWSAYVATRAMAG</sequence>
<dbReference type="SUPFAM" id="SSF48452">
    <property type="entry name" value="TPR-like"/>
    <property type="match status" value="1"/>
</dbReference>
<keyword evidence="3" id="KW-1185">Reference proteome</keyword>
<comment type="caution">
    <text evidence="2">The sequence shown here is derived from an EMBL/GenBank/DDBJ whole genome shotgun (WGS) entry which is preliminary data.</text>
</comment>
<proteinExistence type="predicted"/>
<evidence type="ECO:0000313" key="4">
    <source>
        <dbReference type="Proteomes" id="UP000078116"/>
    </source>
</evidence>
<evidence type="ECO:0000313" key="2">
    <source>
        <dbReference type="EMBL" id="OAJ64410.1"/>
    </source>
</evidence>
<dbReference type="Proteomes" id="UP000078116">
    <property type="component" value="Unassembled WGS sequence"/>
</dbReference>
<accession>A0A1A9NDC8</accession>
<evidence type="ECO:0000313" key="1">
    <source>
        <dbReference type="EMBL" id="OAJ62749.1"/>
    </source>
</evidence>
<gene>
    <name evidence="1" type="ORF">A6V36_20465</name>
    <name evidence="2" type="ORF">A6V37_19490</name>
</gene>
<evidence type="ECO:0000313" key="3">
    <source>
        <dbReference type="Proteomes" id="UP000077961"/>
    </source>
</evidence>
<organism evidence="2 4">
    <name type="scientific">Paraburkholderia ginsengiterrae</name>
    <dbReference type="NCBI Taxonomy" id="1462993"/>
    <lineage>
        <taxon>Bacteria</taxon>
        <taxon>Pseudomonadati</taxon>
        <taxon>Pseudomonadota</taxon>
        <taxon>Betaproteobacteria</taxon>
        <taxon>Burkholderiales</taxon>
        <taxon>Burkholderiaceae</taxon>
        <taxon>Paraburkholderia</taxon>
    </lineage>
</organism>
<dbReference type="RefSeq" id="WP_064265587.1">
    <property type="nucleotide sequence ID" value="NZ_LXJZ01000040.1"/>
</dbReference>
<name>A0A1A9NDC8_9BURK</name>
<dbReference type="OrthoDB" id="7591687at2"/>
<dbReference type="Proteomes" id="UP000077961">
    <property type="component" value="Unassembled WGS sequence"/>
</dbReference>
<reference evidence="3 4" key="1">
    <citation type="submission" date="2016-04" db="EMBL/GenBank/DDBJ databases">
        <title>Reclassification of Paraburkholderia panaciterrae (Farh et al. 2015) Dobritsa &amp; Samadpour 2016 as a later homotypic synonym of Paraburkholderia ginsengiterrae (Farh et al. 2015) Dobritsa &amp; Samadpour 2016.</title>
        <authorList>
            <person name="Dobritsa A.P."/>
            <person name="Kutumbaka K."/>
            <person name="Samadpour M."/>
        </authorList>
    </citation>
    <scope>NUCLEOTIDE SEQUENCE [LARGE SCALE GENOMIC DNA]</scope>
    <source>
        <strain evidence="2 4">DCY85</strain>
        <strain evidence="1 3">DCY85-1</strain>
    </source>
</reference>
<dbReference type="EMBL" id="LXJZ01000040">
    <property type="protein sequence ID" value="OAJ62749.1"/>
    <property type="molecule type" value="Genomic_DNA"/>
</dbReference>
<dbReference type="STRING" id="1462993.A6V36_20465"/>
<protein>
    <submittedName>
        <fullName evidence="2">Uncharacterized protein</fullName>
    </submittedName>
</protein>